<accession>A0A1X7SM12</accession>
<evidence type="ECO:0000256" key="7">
    <source>
        <dbReference type="ARBA" id="ARBA00023137"/>
    </source>
</evidence>
<dbReference type="InterPro" id="IPR000719">
    <property type="entry name" value="Prot_kinase_dom"/>
</dbReference>
<keyword evidence="2" id="KW-0808">Transferase</keyword>
<dbReference type="PANTHER" id="PTHR24418">
    <property type="entry name" value="TYROSINE-PROTEIN KINASE"/>
    <property type="match status" value="1"/>
</dbReference>
<dbReference type="AlphaFoldDB" id="A0A1X7SM12"/>
<keyword evidence="7" id="KW-0829">Tyrosine-protein kinase</keyword>
<dbReference type="SUPFAM" id="SSF56112">
    <property type="entry name" value="Protein kinase-like (PK-like)"/>
    <property type="match status" value="1"/>
</dbReference>
<proteinExistence type="predicted"/>
<dbReference type="InterPro" id="IPR050198">
    <property type="entry name" value="Non-receptor_tyrosine_kinases"/>
</dbReference>
<dbReference type="InterPro" id="IPR011009">
    <property type="entry name" value="Kinase-like_dom_sf"/>
</dbReference>
<dbReference type="Gene3D" id="1.10.510.10">
    <property type="entry name" value="Transferase(Phosphotransferase) domain 1"/>
    <property type="match status" value="1"/>
</dbReference>
<dbReference type="EnsemblMetazoa" id="Aqu2.1.03069_001">
    <property type="protein sequence ID" value="Aqu2.1.03069_001"/>
    <property type="gene ID" value="Aqu2.1.03069"/>
</dbReference>
<dbReference type="GO" id="GO:0004713">
    <property type="term" value="F:protein tyrosine kinase activity"/>
    <property type="evidence" value="ECO:0007669"/>
    <property type="project" value="UniProtKB-KW"/>
</dbReference>
<feature type="domain" description="Protein kinase" evidence="8">
    <location>
        <begin position="1"/>
        <end position="208"/>
    </location>
</feature>
<dbReference type="OMA" id="SCCENDD"/>
<evidence type="ECO:0000259" key="8">
    <source>
        <dbReference type="PROSITE" id="PS50011"/>
    </source>
</evidence>
<evidence type="ECO:0000256" key="4">
    <source>
        <dbReference type="ARBA" id="ARBA00022777"/>
    </source>
</evidence>
<dbReference type="InParanoid" id="A0A1X7SM12"/>
<evidence type="ECO:0000256" key="3">
    <source>
        <dbReference type="ARBA" id="ARBA00022741"/>
    </source>
</evidence>
<protein>
    <recommendedName>
        <fullName evidence="8">Protein kinase domain-containing protein</fullName>
    </recommendedName>
</protein>
<organism evidence="9">
    <name type="scientific">Amphimedon queenslandica</name>
    <name type="common">Sponge</name>
    <dbReference type="NCBI Taxonomy" id="400682"/>
    <lineage>
        <taxon>Eukaryota</taxon>
        <taxon>Metazoa</taxon>
        <taxon>Porifera</taxon>
        <taxon>Demospongiae</taxon>
        <taxon>Heteroscleromorpha</taxon>
        <taxon>Haplosclerida</taxon>
        <taxon>Niphatidae</taxon>
        <taxon>Amphimedon</taxon>
    </lineage>
</organism>
<evidence type="ECO:0000313" key="9">
    <source>
        <dbReference type="EnsemblMetazoa" id="Aqu2.1.03069_001"/>
    </source>
</evidence>
<evidence type="ECO:0000256" key="6">
    <source>
        <dbReference type="ARBA" id="ARBA00023136"/>
    </source>
</evidence>
<dbReference type="GO" id="GO:0012505">
    <property type="term" value="C:endomembrane system"/>
    <property type="evidence" value="ECO:0007669"/>
    <property type="project" value="UniProtKB-SubCell"/>
</dbReference>
<dbReference type="PROSITE" id="PS50011">
    <property type="entry name" value="PROTEIN_KINASE_DOM"/>
    <property type="match status" value="1"/>
</dbReference>
<dbReference type="eggNOG" id="KOG0197">
    <property type="taxonomic scope" value="Eukaryota"/>
</dbReference>
<dbReference type="GO" id="GO:0048468">
    <property type="term" value="P:cell development"/>
    <property type="evidence" value="ECO:0007669"/>
    <property type="project" value="UniProtKB-ARBA"/>
</dbReference>
<keyword evidence="3" id="KW-0547">Nucleotide-binding</keyword>
<name>A0A1X7SM12_AMPQE</name>
<evidence type="ECO:0000256" key="1">
    <source>
        <dbReference type="ARBA" id="ARBA00004308"/>
    </source>
</evidence>
<dbReference type="PRINTS" id="PR00109">
    <property type="entry name" value="TYRKINASE"/>
</dbReference>
<sequence>MIKEDAMNEDDFIEEAILMIKFQHDNLVKLYGVCIRQGPVYIITELMANGSLLQYLRNNQHLVDNTDIILDMAIQICAAMKFFEQSGFIHRNLAARNCLVGDRNIVKVAGFGSARYVPDNEYTASEGTEFAVKWIAPEVITHARYSSKSDVWSYGILLWELWTGGKTPYPAFTNPQVLDEVLRGYRLEKPKLCPSKIYDLMKRSWQTV</sequence>
<dbReference type="GO" id="GO:0050793">
    <property type="term" value="P:regulation of developmental process"/>
    <property type="evidence" value="ECO:0007669"/>
    <property type="project" value="UniProtKB-ARBA"/>
</dbReference>
<keyword evidence="4" id="KW-0418">Kinase</keyword>
<keyword evidence="5" id="KW-0067">ATP-binding</keyword>
<dbReference type="GO" id="GO:0005524">
    <property type="term" value="F:ATP binding"/>
    <property type="evidence" value="ECO:0007669"/>
    <property type="project" value="UniProtKB-KW"/>
</dbReference>
<keyword evidence="6" id="KW-0472">Membrane</keyword>
<comment type="subcellular location">
    <subcellularLocation>
        <location evidence="1">Endomembrane system</location>
    </subcellularLocation>
</comment>
<evidence type="ECO:0000256" key="5">
    <source>
        <dbReference type="ARBA" id="ARBA00022840"/>
    </source>
</evidence>
<reference evidence="9" key="1">
    <citation type="submission" date="2017-05" db="UniProtKB">
        <authorList>
            <consortium name="EnsemblMetazoa"/>
        </authorList>
    </citation>
    <scope>IDENTIFICATION</scope>
</reference>
<dbReference type="Pfam" id="PF07714">
    <property type="entry name" value="PK_Tyr_Ser-Thr"/>
    <property type="match status" value="1"/>
</dbReference>
<dbReference type="FunFam" id="1.10.510.10:FF:001512">
    <property type="entry name" value="Receptor tyrosine-protein kinase erbB-2"/>
    <property type="match status" value="1"/>
</dbReference>
<evidence type="ECO:0000256" key="2">
    <source>
        <dbReference type="ARBA" id="ARBA00022679"/>
    </source>
</evidence>
<dbReference type="OrthoDB" id="10252171at2759"/>
<dbReference type="InterPro" id="IPR001245">
    <property type="entry name" value="Ser-Thr/Tyr_kinase_cat_dom"/>
</dbReference>
<dbReference type="STRING" id="400682.A0A1X7SM12"/>